<evidence type="ECO:0000259" key="5">
    <source>
        <dbReference type="Pfam" id="PF04376"/>
    </source>
</evidence>
<name>A0A2S3QVR0_VIBVL</name>
<dbReference type="HAMAP" id="MF_00689">
    <property type="entry name" value="Bpt"/>
    <property type="match status" value="1"/>
</dbReference>
<evidence type="ECO:0000256" key="2">
    <source>
        <dbReference type="ARBA" id="ARBA00022679"/>
    </source>
</evidence>
<dbReference type="Proteomes" id="UP000237466">
    <property type="component" value="Unassembled WGS sequence"/>
</dbReference>
<dbReference type="InterPro" id="IPR017138">
    <property type="entry name" value="Asp_Glu_LeuTrfase"/>
</dbReference>
<comment type="caution">
    <text evidence="7">The sequence shown here is derived from an EMBL/GenBank/DDBJ whole genome shotgun (WGS) entry which is preliminary data.</text>
</comment>
<dbReference type="PANTHER" id="PTHR21367">
    <property type="entry name" value="ARGININE-TRNA-PROTEIN TRANSFERASE 1"/>
    <property type="match status" value="1"/>
</dbReference>
<evidence type="ECO:0000313" key="8">
    <source>
        <dbReference type="Proteomes" id="UP000237466"/>
    </source>
</evidence>
<dbReference type="SUPFAM" id="SSF55729">
    <property type="entry name" value="Acyl-CoA N-acyltransferases (Nat)"/>
    <property type="match status" value="1"/>
</dbReference>
<dbReference type="RefSeq" id="WP_103201276.1">
    <property type="nucleotide sequence ID" value="NZ_JASMUA010000002.1"/>
</dbReference>
<dbReference type="AlphaFoldDB" id="A0A2S3QVR0"/>
<dbReference type="EC" id="2.3.2.29" evidence="4"/>
<dbReference type="PIRSF" id="PIRSF037208">
    <property type="entry name" value="ATE_pro_prd"/>
    <property type="match status" value="1"/>
</dbReference>
<accession>A0A2S3QVR0</accession>
<comment type="subcellular location">
    <subcellularLocation>
        <location evidence="4">Cytoplasm</location>
    </subcellularLocation>
</comment>
<feature type="domain" description="N-end aminoacyl transferase N-terminal" evidence="5">
    <location>
        <begin position="16"/>
        <end position="86"/>
    </location>
</feature>
<keyword evidence="3 4" id="KW-0012">Acyltransferase</keyword>
<feature type="domain" description="N-end rule aminoacyl transferase C-terminal" evidence="6">
    <location>
        <begin position="106"/>
        <end position="225"/>
    </location>
</feature>
<comment type="similarity">
    <text evidence="4">Belongs to the R-transferase family. Bpt subfamily.</text>
</comment>
<dbReference type="InterPro" id="IPR007471">
    <property type="entry name" value="N-end_Aminoacyl_Trfase_N"/>
</dbReference>
<evidence type="ECO:0000256" key="4">
    <source>
        <dbReference type="HAMAP-Rule" id="MF_00689"/>
    </source>
</evidence>
<organism evidence="7 8">
    <name type="scientific">Vibrio vulnificus</name>
    <dbReference type="NCBI Taxonomy" id="672"/>
    <lineage>
        <taxon>Bacteria</taxon>
        <taxon>Pseudomonadati</taxon>
        <taxon>Pseudomonadota</taxon>
        <taxon>Gammaproteobacteria</taxon>
        <taxon>Vibrionales</taxon>
        <taxon>Vibrionaceae</taxon>
        <taxon>Vibrio</taxon>
    </lineage>
</organism>
<comment type="catalytic activity">
    <reaction evidence="4">
        <text>N-terminal L-glutamyl-[protein] + L-leucyl-tRNA(Leu) = N-terminal L-leucyl-L-glutamyl-[protein] + tRNA(Leu) + H(+)</text>
        <dbReference type="Rhea" id="RHEA:50412"/>
        <dbReference type="Rhea" id="RHEA-COMP:9613"/>
        <dbReference type="Rhea" id="RHEA-COMP:9622"/>
        <dbReference type="Rhea" id="RHEA-COMP:12664"/>
        <dbReference type="Rhea" id="RHEA-COMP:12668"/>
        <dbReference type="ChEBI" id="CHEBI:15378"/>
        <dbReference type="ChEBI" id="CHEBI:64721"/>
        <dbReference type="ChEBI" id="CHEBI:78442"/>
        <dbReference type="ChEBI" id="CHEBI:78494"/>
        <dbReference type="ChEBI" id="CHEBI:133041"/>
        <dbReference type="EC" id="2.3.2.29"/>
    </reaction>
</comment>
<dbReference type="InterPro" id="IPR030700">
    <property type="entry name" value="N-end_Aminoacyl_Trfase"/>
</dbReference>
<dbReference type="GO" id="GO:0008914">
    <property type="term" value="F:leucyl-tRNA--protein transferase activity"/>
    <property type="evidence" value="ECO:0007669"/>
    <property type="project" value="UniProtKB-UniRule"/>
</dbReference>
<reference evidence="7 8" key="1">
    <citation type="journal article" date="2018" name="Front. Microbiol.">
        <title>Phylogeny of Vibrio vulnificus from the Analysis of the Core-Genome: Implications for Intra-Species Taxonomy.</title>
        <authorList>
            <person name="Roig F.J."/>
            <person name="Gonzalez-Candelas F."/>
            <person name="Sanjuan E."/>
            <person name="Fouz B."/>
            <person name="Feil E.J."/>
            <person name="Llorens C."/>
            <person name="Baker-Austin C."/>
            <person name="Oliver J.D."/>
            <person name="Danin-Poleg Y."/>
            <person name="Gibas C.J."/>
            <person name="Kashi Y."/>
            <person name="Gulig P.A."/>
            <person name="Morrison S.S."/>
            <person name="Amaro C."/>
        </authorList>
    </citation>
    <scope>NUCLEOTIDE SEQUENCE [LARGE SCALE GENOMIC DNA]</scope>
    <source>
        <strain evidence="7 8">CECT4608</strain>
    </source>
</reference>
<dbReference type="Pfam" id="PF04376">
    <property type="entry name" value="ATE_N"/>
    <property type="match status" value="1"/>
</dbReference>
<proteinExistence type="inferred from homology"/>
<dbReference type="GO" id="GO:0071596">
    <property type="term" value="P:ubiquitin-dependent protein catabolic process via the N-end rule pathway"/>
    <property type="evidence" value="ECO:0007669"/>
    <property type="project" value="InterPro"/>
</dbReference>
<dbReference type="Pfam" id="PF04377">
    <property type="entry name" value="ATE_C"/>
    <property type="match status" value="1"/>
</dbReference>
<comment type="function">
    <text evidence="4">Functions in the N-end rule pathway of protein degradation where it conjugates Leu from its aminoacyl-tRNA to the N-termini of proteins containing an N-terminal aspartate or glutamate.</text>
</comment>
<dbReference type="NCBIfam" id="NF002342">
    <property type="entry name" value="PRK01305.1-3"/>
    <property type="match status" value="1"/>
</dbReference>
<dbReference type="NCBIfam" id="NF002346">
    <property type="entry name" value="PRK01305.2-3"/>
    <property type="match status" value="1"/>
</dbReference>
<dbReference type="GO" id="GO:0005737">
    <property type="term" value="C:cytoplasm"/>
    <property type="evidence" value="ECO:0007669"/>
    <property type="project" value="UniProtKB-SubCell"/>
</dbReference>
<keyword evidence="1 4" id="KW-0963">Cytoplasm</keyword>
<evidence type="ECO:0000259" key="6">
    <source>
        <dbReference type="Pfam" id="PF04377"/>
    </source>
</evidence>
<protein>
    <recommendedName>
        <fullName evidence="4">Aspartate/glutamate leucyltransferase</fullName>
        <ecNumber evidence="4">2.3.2.29</ecNumber>
    </recommendedName>
</protein>
<evidence type="ECO:0000313" key="7">
    <source>
        <dbReference type="EMBL" id="POB41960.1"/>
    </source>
</evidence>
<dbReference type="NCBIfam" id="NF002345">
    <property type="entry name" value="PRK01305.2-2"/>
    <property type="match status" value="1"/>
</dbReference>
<gene>
    <name evidence="4" type="primary">bpt</name>
    <name evidence="7" type="ORF">CRN52_23530</name>
</gene>
<dbReference type="EMBL" id="PDGH01000146">
    <property type="protein sequence ID" value="POB41960.1"/>
    <property type="molecule type" value="Genomic_DNA"/>
</dbReference>
<dbReference type="GO" id="GO:0004057">
    <property type="term" value="F:arginyl-tRNA--protein transferase activity"/>
    <property type="evidence" value="ECO:0007669"/>
    <property type="project" value="InterPro"/>
</dbReference>
<evidence type="ECO:0000256" key="1">
    <source>
        <dbReference type="ARBA" id="ARBA00022490"/>
    </source>
</evidence>
<sequence>MSSDIHQIKIGLTDNHPCSYLPERKERVAVALEADMHTADNYEVLLANGFRRSGNTIYKPHCDSCHSCQPIRISVPDIELSRSQKRLLTKARSLSWSMKRNMDENWFDLYSRYIVARHRNGTMYPPKKDDFAHFSRNQWLTTQFLHIYEGQRLIAVAVTDIMDHCASAFYTFFEPEHELSLGTLAVLFQLEFCQEEKKQWLYLGYQIDECPAMNYKVRFHRHQKLVNQRWQG</sequence>
<evidence type="ECO:0000256" key="3">
    <source>
        <dbReference type="ARBA" id="ARBA00023315"/>
    </source>
</evidence>
<dbReference type="InterPro" id="IPR016181">
    <property type="entry name" value="Acyl_CoA_acyltransferase"/>
</dbReference>
<keyword evidence="2 4" id="KW-0808">Transferase</keyword>
<comment type="catalytic activity">
    <reaction evidence="4">
        <text>N-terminal L-aspartyl-[protein] + L-leucyl-tRNA(Leu) = N-terminal L-leucyl-L-aspartyl-[protein] + tRNA(Leu) + H(+)</text>
        <dbReference type="Rhea" id="RHEA:50420"/>
        <dbReference type="Rhea" id="RHEA-COMP:9613"/>
        <dbReference type="Rhea" id="RHEA-COMP:9622"/>
        <dbReference type="Rhea" id="RHEA-COMP:12669"/>
        <dbReference type="Rhea" id="RHEA-COMP:12674"/>
        <dbReference type="ChEBI" id="CHEBI:15378"/>
        <dbReference type="ChEBI" id="CHEBI:64720"/>
        <dbReference type="ChEBI" id="CHEBI:78442"/>
        <dbReference type="ChEBI" id="CHEBI:78494"/>
        <dbReference type="ChEBI" id="CHEBI:133042"/>
        <dbReference type="EC" id="2.3.2.29"/>
    </reaction>
</comment>
<dbReference type="PANTHER" id="PTHR21367:SF1">
    <property type="entry name" value="ARGINYL-TRNA--PROTEIN TRANSFERASE 1"/>
    <property type="match status" value="1"/>
</dbReference>
<dbReference type="InterPro" id="IPR007472">
    <property type="entry name" value="N-end_Aminoacyl_Trfase_C"/>
</dbReference>